<gene>
    <name evidence="2" type="ORF">ACFLIM_12195</name>
</gene>
<sequence length="111" mass="11938">MTRRASRAAAITPDARTCPPGTLDTLRDNTSRVICLGPGGQVLDRGSCVTRPDTDVIARSAVTRTSCDAPLAWARVLSFETSAARCPANSERYLQADRAFRPVTCLDVLSK</sequence>
<evidence type="ECO:0000313" key="2">
    <source>
        <dbReference type="EMBL" id="MFG1703944.1"/>
    </source>
</evidence>
<evidence type="ECO:0000256" key="1">
    <source>
        <dbReference type="SAM" id="MobiDB-lite"/>
    </source>
</evidence>
<evidence type="ECO:0000313" key="3">
    <source>
        <dbReference type="Proteomes" id="UP001603978"/>
    </source>
</evidence>
<organism evidence="2 3">
    <name type="scientific">Nonomuraea marmarensis</name>
    <dbReference type="NCBI Taxonomy" id="3351344"/>
    <lineage>
        <taxon>Bacteria</taxon>
        <taxon>Bacillati</taxon>
        <taxon>Actinomycetota</taxon>
        <taxon>Actinomycetes</taxon>
        <taxon>Streptosporangiales</taxon>
        <taxon>Streptosporangiaceae</taxon>
        <taxon>Nonomuraea</taxon>
    </lineage>
</organism>
<comment type="caution">
    <text evidence="2">The sequence shown here is derived from an EMBL/GenBank/DDBJ whole genome shotgun (WGS) entry which is preliminary data.</text>
</comment>
<proteinExistence type="predicted"/>
<dbReference type="RefSeq" id="WP_393164617.1">
    <property type="nucleotide sequence ID" value="NZ_JBICRM010000006.1"/>
</dbReference>
<accession>A0ABW7ACR1</accession>
<dbReference type="Proteomes" id="UP001603978">
    <property type="component" value="Unassembled WGS sequence"/>
</dbReference>
<name>A0ABW7ACR1_9ACTN</name>
<protein>
    <submittedName>
        <fullName evidence="2">Uncharacterized protein</fullName>
    </submittedName>
</protein>
<feature type="region of interest" description="Disordered" evidence="1">
    <location>
        <begin position="1"/>
        <end position="24"/>
    </location>
</feature>
<reference evidence="2 3" key="1">
    <citation type="submission" date="2024-10" db="EMBL/GenBank/DDBJ databases">
        <authorList>
            <person name="Topkara A.R."/>
            <person name="Saygin H."/>
        </authorList>
    </citation>
    <scope>NUCLEOTIDE SEQUENCE [LARGE SCALE GENOMIC DNA]</scope>
    <source>
        <strain evidence="2 3">M3C6</strain>
    </source>
</reference>
<dbReference type="EMBL" id="JBICRM010000006">
    <property type="protein sequence ID" value="MFG1703944.1"/>
    <property type="molecule type" value="Genomic_DNA"/>
</dbReference>
<keyword evidence="3" id="KW-1185">Reference proteome</keyword>